<organism evidence="1 2">
    <name type="scientific">Aeromonas phage AhSzq-1</name>
    <dbReference type="NCBI Taxonomy" id="2138298"/>
    <lineage>
        <taxon>Viruses</taxon>
        <taxon>Duplodnaviria</taxon>
        <taxon>Heunggongvirae</taxon>
        <taxon>Uroviricota</taxon>
        <taxon>Caudoviricetes</taxon>
        <taxon>Demerecviridae</taxon>
        <taxon>Shenzhenvirus</taxon>
        <taxon>Shenzhenvirus AhSzq1</taxon>
    </lineage>
</organism>
<evidence type="ECO:0000313" key="2">
    <source>
        <dbReference type="Proteomes" id="UP000244741"/>
    </source>
</evidence>
<protein>
    <submittedName>
        <fullName evidence="1">Uncharacterized protein</fullName>
    </submittedName>
</protein>
<sequence>MDFLFEQMREYAGIVAVSSPAGVGRALSCERGKLTRFFGQPLHGFLLSKVVKEIKEITYTVPFNFPGEVSAKTVVLDERAKTVIDFDRIKFGNWVLDKLRPHGTGNGTVPTNVSVLTLLSAFLWETERTTPHANIAKLPDRKELVSLINKLH</sequence>
<evidence type="ECO:0000313" key="1">
    <source>
        <dbReference type="EMBL" id="AVR76032.1"/>
    </source>
</evidence>
<gene>
    <name evidence="1" type="ORF">AhSzq1_139</name>
</gene>
<proteinExistence type="predicted"/>
<dbReference type="Proteomes" id="UP000244741">
    <property type="component" value="Segment"/>
</dbReference>
<dbReference type="EMBL" id="MG676224">
    <property type="protein sequence ID" value="AVR76032.1"/>
    <property type="molecule type" value="Genomic_DNA"/>
</dbReference>
<name>A0A2R4ALW4_9CAUD</name>
<keyword evidence="2" id="KW-1185">Reference proteome</keyword>
<accession>A0A2R4ALW4</accession>
<reference evidence="1 2" key="1">
    <citation type="submission" date="2017-12" db="EMBL/GenBank/DDBJ databases">
        <title>Genomic characterization of T5-related Aeromonas hydrophila phages AhSzq-1 and AhSzw-1 and proposal to be two new species.</title>
        <authorList>
            <person name="Chen L."/>
            <person name="Yuan S."/>
            <person name="Ma Y."/>
        </authorList>
    </citation>
    <scope>NUCLEOTIDE SEQUENCE [LARGE SCALE GENOMIC DNA]</scope>
    <source>
        <strain evidence="1">Seawater</strain>
    </source>
</reference>